<sequence>MRKEHADLSVILITGASSGIGAALARFYAARGASLVLTGRDRERLEAVAQGCRALGAETRTQLIDVREREAIGAWIRETDAQTPIDLVIVNAAVNGGHPSGALEAEATAFETADTNFTGALNVMLPCVTLMSGRGRGQIALISSLAAYAPLPDAPAYSGAKAALLAHGLALRQKLKPLGVRLSVVTPGYVKTPMGGVIKGWRPLEISADEAAARIARGLESDRDVIAFPAILAALARGALLVPEWVRSAGLHGFRFRNRHRR</sequence>
<name>A0ABQ4U895_9HYPH</name>
<proteinExistence type="inferred from homology"/>
<protein>
    <recommendedName>
        <fullName evidence="3">Ketoreductase domain-containing protein</fullName>
    </recommendedName>
</protein>
<dbReference type="PRINTS" id="PR00081">
    <property type="entry name" value="GDHRDH"/>
</dbReference>
<dbReference type="EMBL" id="BPRC01000001">
    <property type="protein sequence ID" value="GJE63087.1"/>
    <property type="molecule type" value="Genomic_DNA"/>
</dbReference>
<organism evidence="4 5">
    <name type="scientific">Methylorubrum aminovorans</name>
    <dbReference type="NCBI Taxonomy" id="269069"/>
    <lineage>
        <taxon>Bacteria</taxon>
        <taxon>Pseudomonadati</taxon>
        <taxon>Pseudomonadota</taxon>
        <taxon>Alphaproteobacteria</taxon>
        <taxon>Hyphomicrobiales</taxon>
        <taxon>Methylobacteriaceae</taxon>
        <taxon>Methylorubrum</taxon>
    </lineage>
</organism>
<feature type="domain" description="Ketoreductase" evidence="3">
    <location>
        <begin position="9"/>
        <end position="193"/>
    </location>
</feature>
<accession>A0ABQ4U895</accession>
<evidence type="ECO:0000256" key="1">
    <source>
        <dbReference type="ARBA" id="ARBA00006484"/>
    </source>
</evidence>
<dbReference type="Gene3D" id="3.40.50.720">
    <property type="entry name" value="NAD(P)-binding Rossmann-like Domain"/>
    <property type="match status" value="1"/>
</dbReference>
<reference evidence="4" key="2">
    <citation type="submission" date="2021-08" db="EMBL/GenBank/DDBJ databases">
        <authorList>
            <person name="Tani A."/>
            <person name="Ola A."/>
            <person name="Ogura Y."/>
            <person name="Katsura K."/>
            <person name="Hayashi T."/>
        </authorList>
    </citation>
    <scope>NUCLEOTIDE SEQUENCE</scope>
    <source>
        <strain evidence="4">NBRC 15686</strain>
    </source>
</reference>
<dbReference type="PANTHER" id="PTHR44196:SF1">
    <property type="entry name" value="DEHYDROGENASE_REDUCTASE SDR FAMILY MEMBER 7B"/>
    <property type="match status" value="1"/>
</dbReference>
<dbReference type="InterPro" id="IPR036291">
    <property type="entry name" value="NAD(P)-bd_dom_sf"/>
</dbReference>
<reference evidence="4" key="1">
    <citation type="journal article" date="2021" name="Front. Microbiol.">
        <title>Comprehensive Comparative Genomics and Phenotyping of Methylobacterium Species.</title>
        <authorList>
            <person name="Alessa O."/>
            <person name="Ogura Y."/>
            <person name="Fujitani Y."/>
            <person name="Takami H."/>
            <person name="Hayashi T."/>
            <person name="Sahin N."/>
            <person name="Tani A."/>
        </authorList>
    </citation>
    <scope>NUCLEOTIDE SEQUENCE</scope>
    <source>
        <strain evidence="4">NBRC 15686</strain>
    </source>
</reference>
<dbReference type="SUPFAM" id="SSF51735">
    <property type="entry name" value="NAD(P)-binding Rossmann-fold domains"/>
    <property type="match status" value="1"/>
</dbReference>
<gene>
    <name evidence="4" type="ORF">LNAOJCKE_0279</name>
</gene>
<dbReference type="Proteomes" id="UP001055039">
    <property type="component" value="Unassembled WGS sequence"/>
</dbReference>
<dbReference type="SMART" id="SM00822">
    <property type="entry name" value="PKS_KR"/>
    <property type="match status" value="1"/>
</dbReference>
<evidence type="ECO:0000313" key="4">
    <source>
        <dbReference type="EMBL" id="GJE63087.1"/>
    </source>
</evidence>
<evidence type="ECO:0000259" key="3">
    <source>
        <dbReference type="SMART" id="SM00822"/>
    </source>
</evidence>
<evidence type="ECO:0000256" key="2">
    <source>
        <dbReference type="ARBA" id="ARBA00023002"/>
    </source>
</evidence>
<comment type="caution">
    <text evidence="4">The sequence shown here is derived from an EMBL/GenBank/DDBJ whole genome shotgun (WGS) entry which is preliminary data.</text>
</comment>
<evidence type="ECO:0000313" key="5">
    <source>
        <dbReference type="Proteomes" id="UP001055039"/>
    </source>
</evidence>
<comment type="similarity">
    <text evidence="1">Belongs to the short-chain dehydrogenases/reductases (SDR) family.</text>
</comment>
<keyword evidence="5" id="KW-1185">Reference proteome</keyword>
<keyword evidence="2" id="KW-0560">Oxidoreductase</keyword>
<dbReference type="Pfam" id="PF00106">
    <property type="entry name" value="adh_short"/>
    <property type="match status" value="1"/>
</dbReference>
<dbReference type="PANTHER" id="PTHR44196">
    <property type="entry name" value="DEHYDROGENASE/REDUCTASE SDR FAMILY MEMBER 7B"/>
    <property type="match status" value="1"/>
</dbReference>
<dbReference type="InterPro" id="IPR057326">
    <property type="entry name" value="KR_dom"/>
</dbReference>
<dbReference type="InterPro" id="IPR002347">
    <property type="entry name" value="SDR_fam"/>
</dbReference>